<gene>
    <name evidence="1" type="ORF">IEO21_11062</name>
</gene>
<evidence type="ECO:0000313" key="1">
    <source>
        <dbReference type="EMBL" id="KAF9795885.1"/>
    </source>
</evidence>
<accession>A0A8H7TWR2</accession>
<dbReference type="Proteomes" id="UP000639403">
    <property type="component" value="Unassembled WGS sequence"/>
</dbReference>
<organism evidence="1 2">
    <name type="scientific">Rhodonia placenta</name>
    <dbReference type="NCBI Taxonomy" id="104341"/>
    <lineage>
        <taxon>Eukaryota</taxon>
        <taxon>Fungi</taxon>
        <taxon>Dikarya</taxon>
        <taxon>Basidiomycota</taxon>
        <taxon>Agaricomycotina</taxon>
        <taxon>Agaricomycetes</taxon>
        <taxon>Polyporales</taxon>
        <taxon>Adustoporiaceae</taxon>
        <taxon>Rhodonia</taxon>
    </lineage>
</organism>
<dbReference type="EMBL" id="JADOXO010001449">
    <property type="protein sequence ID" value="KAF9795885.1"/>
    <property type="molecule type" value="Genomic_DNA"/>
</dbReference>
<proteinExistence type="predicted"/>
<sequence>MDKRSKLRSLGQQRHVYIQGKFRGGCVHWSVYSWSVRSMLTQPWGVGESAWLCQWSPSCATHCRPI</sequence>
<reference evidence="1" key="2">
    <citation type="journal article" name="Front. Microbiol.">
        <title>Degradative Capacity of Two Strains of Rhodonia placenta: From Phenotype to Genotype.</title>
        <authorList>
            <person name="Kolle M."/>
            <person name="Horta M.A.C."/>
            <person name="Nowrousian M."/>
            <person name="Ohm R.A."/>
            <person name="Benz J.P."/>
            <person name="Pilgard A."/>
        </authorList>
    </citation>
    <scope>NUCLEOTIDE SEQUENCE</scope>
    <source>
        <strain evidence="1">FPRL280</strain>
    </source>
</reference>
<protein>
    <submittedName>
        <fullName evidence="1">Uncharacterized protein</fullName>
    </submittedName>
</protein>
<reference evidence="1" key="1">
    <citation type="submission" date="2020-11" db="EMBL/GenBank/DDBJ databases">
        <authorList>
            <person name="Koelle M."/>
            <person name="Horta M.A.C."/>
            <person name="Nowrousian M."/>
            <person name="Ohm R.A."/>
            <person name="Benz P."/>
            <person name="Pilgard A."/>
        </authorList>
    </citation>
    <scope>NUCLEOTIDE SEQUENCE</scope>
    <source>
        <strain evidence="1">FPRL280</strain>
    </source>
</reference>
<dbReference type="AlphaFoldDB" id="A0A8H7TWR2"/>
<comment type="caution">
    <text evidence="1">The sequence shown here is derived from an EMBL/GenBank/DDBJ whole genome shotgun (WGS) entry which is preliminary data.</text>
</comment>
<name>A0A8H7TWR2_9APHY</name>
<evidence type="ECO:0000313" key="2">
    <source>
        <dbReference type="Proteomes" id="UP000639403"/>
    </source>
</evidence>